<reference evidence="2" key="1">
    <citation type="journal article" date="2022" name="bioRxiv">
        <title>Sequencing and chromosome-scale assembly of the giantPleurodeles waltlgenome.</title>
        <authorList>
            <person name="Brown T."/>
            <person name="Elewa A."/>
            <person name="Iarovenko S."/>
            <person name="Subramanian E."/>
            <person name="Araus A.J."/>
            <person name="Petzold A."/>
            <person name="Susuki M."/>
            <person name="Suzuki K.-i.T."/>
            <person name="Hayashi T."/>
            <person name="Toyoda A."/>
            <person name="Oliveira C."/>
            <person name="Osipova E."/>
            <person name="Leigh N.D."/>
            <person name="Simon A."/>
            <person name="Yun M.H."/>
        </authorList>
    </citation>
    <scope>NUCLEOTIDE SEQUENCE</scope>
    <source>
        <strain evidence="2">20211129_DDA</strain>
        <tissue evidence="2">Liver</tissue>
    </source>
</reference>
<name>A0AAV7N5N9_PLEWA</name>
<accession>A0AAV7N5N9</accession>
<organism evidence="2 3">
    <name type="scientific">Pleurodeles waltl</name>
    <name type="common">Iberian ribbed newt</name>
    <dbReference type="NCBI Taxonomy" id="8319"/>
    <lineage>
        <taxon>Eukaryota</taxon>
        <taxon>Metazoa</taxon>
        <taxon>Chordata</taxon>
        <taxon>Craniata</taxon>
        <taxon>Vertebrata</taxon>
        <taxon>Euteleostomi</taxon>
        <taxon>Amphibia</taxon>
        <taxon>Batrachia</taxon>
        <taxon>Caudata</taxon>
        <taxon>Salamandroidea</taxon>
        <taxon>Salamandridae</taxon>
        <taxon>Pleurodelinae</taxon>
        <taxon>Pleurodeles</taxon>
    </lineage>
</organism>
<gene>
    <name evidence="2" type="ORF">NDU88_006968</name>
</gene>
<evidence type="ECO:0000313" key="2">
    <source>
        <dbReference type="EMBL" id="KAJ1109608.1"/>
    </source>
</evidence>
<dbReference type="Proteomes" id="UP001066276">
    <property type="component" value="Chromosome 9"/>
</dbReference>
<dbReference type="EMBL" id="JANPWB010000013">
    <property type="protein sequence ID" value="KAJ1109608.1"/>
    <property type="molecule type" value="Genomic_DNA"/>
</dbReference>
<evidence type="ECO:0000313" key="3">
    <source>
        <dbReference type="Proteomes" id="UP001066276"/>
    </source>
</evidence>
<sequence length="198" mass="21149">MEPSARLWRPPSPGGTGLYGTPFQTLSSLQAMLLDYNGSASSQHRKNWRSRLTPRLGGAALSARGSLLSKWWTAGDRGGAGGLGRRGVWPGRRPPGNRTGDVGAVQLEGRCGRSRCLVRLMWELARKHWEAVNRGAEAWQSGELREAALGGGLGVPIHQGRGPTPTLAGMTHIEAKEEAYSPGALKGSWMKKSDLGGS</sequence>
<feature type="region of interest" description="Disordered" evidence="1">
    <location>
        <begin position="1"/>
        <end position="20"/>
    </location>
</feature>
<evidence type="ECO:0000256" key="1">
    <source>
        <dbReference type="SAM" id="MobiDB-lite"/>
    </source>
</evidence>
<dbReference type="AlphaFoldDB" id="A0AAV7N5N9"/>
<keyword evidence="3" id="KW-1185">Reference proteome</keyword>
<protein>
    <submittedName>
        <fullName evidence="2">Uncharacterized protein</fullName>
    </submittedName>
</protein>
<comment type="caution">
    <text evidence="2">The sequence shown here is derived from an EMBL/GenBank/DDBJ whole genome shotgun (WGS) entry which is preliminary data.</text>
</comment>
<proteinExistence type="predicted"/>